<evidence type="ECO:0000313" key="3">
    <source>
        <dbReference type="Proteomes" id="UP000186385"/>
    </source>
</evidence>
<evidence type="ECO:0000313" key="1">
    <source>
        <dbReference type="EMBL" id="OXS76553.1"/>
    </source>
</evidence>
<reference evidence="1" key="3">
    <citation type="submission" date="2017-03" db="EMBL/GenBank/DDBJ databases">
        <authorList>
            <person name="Dastager S.G."/>
            <person name="Neurgaonkar P.S."/>
            <person name="Dharne M.S."/>
        </authorList>
    </citation>
    <scope>NUCLEOTIDE SEQUENCE</scope>
    <source>
        <strain evidence="1">DSM 25145</strain>
    </source>
</reference>
<dbReference type="STRING" id="1017273.SAMN05443094_10650"/>
<name>A0A1N6Z094_9BACI</name>
<dbReference type="Proteomes" id="UP000186385">
    <property type="component" value="Unassembled WGS sequence"/>
</dbReference>
<proteinExistence type="predicted"/>
<evidence type="ECO:0000313" key="4">
    <source>
        <dbReference type="Proteomes" id="UP000215545"/>
    </source>
</evidence>
<sequence length="72" mass="8721">MKMILPLIRVLSEKRVLTEERFTVPFEKIYLAEFNEEEEAAVIVIQHMEWIIGSKQTVKEKPQTFWRKARRM</sequence>
<gene>
    <name evidence="1" type="ORF">B1B05_12790</name>
    <name evidence="2" type="ORF">SAMN05443094_10650</name>
</gene>
<dbReference type="RefSeq" id="WP_045851221.1">
    <property type="nucleotide sequence ID" value="NZ_FTLX01000006.1"/>
</dbReference>
<accession>A0A1N6Z094</accession>
<dbReference type="Proteomes" id="UP000215545">
    <property type="component" value="Unassembled WGS sequence"/>
</dbReference>
<evidence type="ECO:0000313" key="2">
    <source>
        <dbReference type="EMBL" id="SIR20278.1"/>
    </source>
</evidence>
<dbReference type="EMBL" id="MWSK01000006">
    <property type="protein sequence ID" value="OXS76553.1"/>
    <property type="molecule type" value="Genomic_DNA"/>
</dbReference>
<protein>
    <submittedName>
        <fullName evidence="2">Uncharacterized protein</fullName>
    </submittedName>
</protein>
<dbReference type="EMBL" id="FTLX01000006">
    <property type="protein sequence ID" value="SIR20278.1"/>
    <property type="molecule type" value="Genomic_DNA"/>
</dbReference>
<dbReference type="AlphaFoldDB" id="A0A1N6Z094"/>
<reference evidence="4" key="2">
    <citation type="submission" date="2017-03" db="EMBL/GenBank/DDBJ databases">
        <title>Bacillus sp. V-88(T) DSM27956, whole genome shotgun sequencing project.</title>
        <authorList>
            <person name="Dastager S.G."/>
            <person name="Neurgaonkar P.S."/>
            <person name="Dharne M.S."/>
        </authorList>
    </citation>
    <scope>NUCLEOTIDE SEQUENCE [LARGE SCALE GENOMIC DNA]</scope>
    <source>
        <strain evidence="4">DSM 25145</strain>
    </source>
</reference>
<organism evidence="2 3">
    <name type="scientific">Domibacillus enclensis</name>
    <dbReference type="NCBI Taxonomy" id="1017273"/>
    <lineage>
        <taxon>Bacteria</taxon>
        <taxon>Bacillati</taxon>
        <taxon>Bacillota</taxon>
        <taxon>Bacilli</taxon>
        <taxon>Bacillales</taxon>
        <taxon>Bacillaceae</taxon>
        <taxon>Domibacillus</taxon>
    </lineage>
</organism>
<reference evidence="2 3" key="1">
    <citation type="submission" date="2017-01" db="EMBL/GenBank/DDBJ databases">
        <authorList>
            <person name="Mah S.A."/>
            <person name="Swanson W.J."/>
            <person name="Moy G.W."/>
            <person name="Vacquier V.D."/>
        </authorList>
    </citation>
    <scope>NUCLEOTIDE SEQUENCE [LARGE SCALE GENOMIC DNA]</scope>
    <source>
        <strain evidence="2 3">NIO-1016</strain>
    </source>
</reference>
<dbReference type="OrthoDB" id="9965306at2"/>
<keyword evidence="4" id="KW-1185">Reference proteome</keyword>